<protein>
    <recommendedName>
        <fullName evidence="4">peptidase Do</fullName>
        <ecNumber evidence="4">3.4.21.107</ecNumber>
    </recommendedName>
    <alternativeName>
        <fullName evidence="11">Protease Do</fullName>
    </alternativeName>
</protein>
<evidence type="ECO:0000256" key="2">
    <source>
        <dbReference type="ARBA" id="ARBA00004196"/>
    </source>
</evidence>
<evidence type="ECO:0000313" key="16">
    <source>
        <dbReference type="EMBL" id="KUQ82174.1"/>
    </source>
</evidence>
<feature type="domain" description="PDZ" evidence="15">
    <location>
        <begin position="381"/>
        <end position="470"/>
    </location>
</feature>
<evidence type="ECO:0000256" key="9">
    <source>
        <dbReference type="ARBA" id="ARBA00022825"/>
    </source>
</evidence>
<evidence type="ECO:0000313" key="17">
    <source>
        <dbReference type="Proteomes" id="UP000064715"/>
    </source>
</evidence>
<evidence type="ECO:0000256" key="7">
    <source>
        <dbReference type="ARBA" id="ARBA00022737"/>
    </source>
</evidence>
<evidence type="ECO:0000256" key="8">
    <source>
        <dbReference type="ARBA" id="ARBA00022801"/>
    </source>
</evidence>
<reference evidence="17" key="1">
    <citation type="submission" date="2016-01" db="EMBL/GenBank/DDBJ databases">
        <title>WGS of SAMN04407783.</title>
        <authorList>
            <person name="Adams M."/>
            <person name="Sutton G."/>
            <person name="Nelson K."/>
            <person name="Thaden J."/>
            <person name="Fowler V."/>
            <person name="Mccorrison J."/>
            <person name="Sanka R."/>
            <person name="Brinkac L."/>
            <person name="Nierman W."/>
        </authorList>
    </citation>
    <scope>NUCLEOTIDE SEQUENCE [LARGE SCALE GENOMIC DNA]</scope>
    <source>
        <strain evidence="17">GN04363</strain>
    </source>
</reference>
<keyword evidence="9" id="KW-0720">Serine protease</keyword>
<feature type="signal peptide" evidence="14">
    <location>
        <begin position="1"/>
        <end position="26"/>
    </location>
</feature>
<comment type="subcellular location">
    <subcellularLocation>
        <location evidence="2">Cell envelope</location>
    </subcellularLocation>
</comment>
<dbReference type="PRINTS" id="PR00834">
    <property type="entry name" value="PROTEASES2C"/>
</dbReference>
<dbReference type="AlphaFoldDB" id="A0A0X4EKF9"/>
<feature type="binding site" evidence="13">
    <location>
        <position position="135"/>
    </location>
    <ligand>
        <name>substrate</name>
    </ligand>
</feature>
<gene>
    <name evidence="16" type="ORF">AWI28_19995</name>
</gene>
<dbReference type="InterPro" id="IPR001478">
    <property type="entry name" value="PDZ"/>
</dbReference>
<feature type="binding site" evidence="13">
    <location>
        <begin position="256"/>
        <end position="260"/>
    </location>
    <ligand>
        <name>substrate</name>
    </ligand>
</feature>
<feature type="active site" description="Charge relay system" evidence="12">
    <location>
        <position position="135"/>
    </location>
</feature>
<dbReference type="SMART" id="SM00228">
    <property type="entry name" value="PDZ"/>
    <property type="match status" value="2"/>
</dbReference>
<keyword evidence="17" id="KW-1185">Reference proteome</keyword>
<dbReference type="PROSITE" id="PS50106">
    <property type="entry name" value="PDZ"/>
    <property type="match status" value="2"/>
</dbReference>
<dbReference type="InterPro" id="IPR001940">
    <property type="entry name" value="Peptidase_S1C"/>
</dbReference>
<evidence type="ECO:0000256" key="11">
    <source>
        <dbReference type="ARBA" id="ARBA00032850"/>
    </source>
</evidence>
<evidence type="ECO:0000259" key="15">
    <source>
        <dbReference type="PROSITE" id="PS50106"/>
    </source>
</evidence>
<evidence type="ECO:0000256" key="4">
    <source>
        <dbReference type="ARBA" id="ARBA00013035"/>
    </source>
</evidence>
<evidence type="ECO:0000256" key="14">
    <source>
        <dbReference type="SAM" id="SignalP"/>
    </source>
</evidence>
<dbReference type="PANTHER" id="PTHR22939">
    <property type="entry name" value="SERINE PROTEASE FAMILY S1C HTRA-RELATED"/>
    <property type="match status" value="1"/>
</dbReference>
<proteinExistence type="inferred from homology"/>
<name>A0A0X4EKF9_9ENTR</name>
<keyword evidence="10" id="KW-0346">Stress response</keyword>
<dbReference type="EC" id="3.4.21.107" evidence="4"/>
<dbReference type="InterPro" id="IPR036034">
    <property type="entry name" value="PDZ_sf"/>
</dbReference>
<dbReference type="GO" id="GO:0004252">
    <property type="term" value="F:serine-type endopeptidase activity"/>
    <property type="evidence" value="ECO:0007669"/>
    <property type="project" value="InterPro"/>
</dbReference>
<feature type="domain" description="PDZ" evidence="15">
    <location>
        <begin position="284"/>
        <end position="375"/>
    </location>
</feature>
<feature type="active site" description="Charge relay system" evidence="12">
    <location>
        <position position="240"/>
    </location>
</feature>
<feature type="binding site" evidence="13">
    <location>
        <position position="165"/>
    </location>
    <ligand>
        <name>substrate</name>
    </ligand>
</feature>
<dbReference type="EMBL" id="LRCR01000028">
    <property type="protein sequence ID" value="KUQ82174.1"/>
    <property type="molecule type" value="Genomic_DNA"/>
</dbReference>
<comment type="catalytic activity">
    <reaction evidence="1">
        <text>Acts on substrates that are at least partially unfolded. The cleavage site P1 residue is normally between a pair of hydrophobic residues, such as Val-|-Val.</text>
        <dbReference type="EC" id="3.4.21.107"/>
    </reaction>
</comment>
<dbReference type="Gene3D" id="2.40.10.120">
    <property type="match status" value="1"/>
</dbReference>
<dbReference type="GO" id="GO:0051603">
    <property type="term" value="P:proteolysis involved in protein catabolic process"/>
    <property type="evidence" value="ECO:0007669"/>
    <property type="project" value="UniProtKB-ARBA"/>
</dbReference>
<evidence type="ECO:0000256" key="5">
    <source>
        <dbReference type="ARBA" id="ARBA00022670"/>
    </source>
</evidence>
<evidence type="ECO:0000256" key="13">
    <source>
        <dbReference type="PIRSR" id="PIRSR611782-2"/>
    </source>
</evidence>
<accession>A0A0X4EKF9</accession>
<dbReference type="InterPro" id="IPR009003">
    <property type="entry name" value="Peptidase_S1_PA"/>
</dbReference>
<keyword evidence="7" id="KW-0677">Repeat</keyword>
<dbReference type="Proteomes" id="UP000064715">
    <property type="component" value="Unassembled WGS sequence"/>
</dbReference>
<dbReference type="CDD" id="cd10839">
    <property type="entry name" value="cpPDZ1_DegP-like"/>
    <property type="match status" value="1"/>
</dbReference>
<feature type="binding site" evidence="13">
    <location>
        <position position="59"/>
    </location>
    <ligand>
        <name>substrate</name>
    </ligand>
</feature>
<dbReference type="NCBIfam" id="TIGR02037">
    <property type="entry name" value="degP_htrA_DO"/>
    <property type="match status" value="1"/>
</dbReference>
<dbReference type="Pfam" id="PF13365">
    <property type="entry name" value="Trypsin_2"/>
    <property type="match status" value="1"/>
</dbReference>
<comment type="similarity">
    <text evidence="3">Belongs to the peptidase S1C family.</text>
</comment>
<dbReference type="Pfam" id="PF00595">
    <property type="entry name" value="PDZ"/>
    <property type="match status" value="2"/>
</dbReference>
<evidence type="ECO:0000256" key="10">
    <source>
        <dbReference type="ARBA" id="ARBA00023016"/>
    </source>
</evidence>
<keyword evidence="8" id="KW-0378">Hydrolase</keyword>
<dbReference type="PANTHER" id="PTHR22939:SF129">
    <property type="entry name" value="SERINE PROTEASE HTRA2, MITOCHONDRIAL"/>
    <property type="match status" value="1"/>
</dbReference>
<dbReference type="FunFam" id="2.40.10.120:FF:000001">
    <property type="entry name" value="Periplasmic serine endoprotease DegP-like"/>
    <property type="match status" value="1"/>
</dbReference>
<feature type="active site" description="Charge relay system" evidence="12">
    <location>
        <position position="165"/>
    </location>
</feature>
<keyword evidence="5 16" id="KW-0645">Protease</keyword>
<dbReference type="InterPro" id="IPR011782">
    <property type="entry name" value="Pept_S1C_Do"/>
</dbReference>
<feature type="binding site" evidence="13">
    <location>
        <begin position="295"/>
        <end position="299"/>
    </location>
    <ligand>
        <name>substrate</name>
    </ligand>
</feature>
<dbReference type="NCBIfam" id="NF008189">
    <property type="entry name" value="PRK10942.1"/>
    <property type="match status" value="1"/>
</dbReference>
<keyword evidence="6 14" id="KW-0732">Signal</keyword>
<dbReference type="SUPFAM" id="SSF50156">
    <property type="entry name" value="PDZ domain-like"/>
    <property type="match status" value="2"/>
</dbReference>
<dbReference type="FunFam" id="2.30.42.10:FF:000050">
    <property type="entry name" value="Periplasmic serine endoprotease DegP-like"/>
    <property type="match status" value="1"/>
</dbReference>
<dbReference type="CDD" id="cd23084">
    <property type="entry name" value="cpPDZ2_DegP-like"/>
    <property type="match status" value="1"/>
</dbReference>
<feature type="binding site" evidence="13">
    <location>
        <begin position="238"/>
        <end position="240"/>
    </location>
    <ligand>
        <name>substrate</name>
    </ligand>
</feature>
<evidence type="ECO:0000256" key="3">
    <source>
        <dbReference type="ARBA" id="ARBA00010541"/>
    </source>
</evidence>
<dbReference type="Gene3D" id="2.30.42.10">
    <property type="match status" value="2"/>
</dbReference>
<dbReference type="OrthoDB" id="9758917at2"/>
<dbReference type="GO" id="GO:0030313">
    <property type="term" value="C:cell envelope"/>
    <property type="evidence" value="ECO:0007669"/>
    <property type="project" value="UniProtKB-SubCell"/>
</dbReference>
<sequence length="478" mass="49535">MKKTTLAMSALALSLGLALSPLTATAAETASSAATAQQMPSLAPMLEKVMPSVVSINVEGSTTVNTPRMPRNFQQFFGDNSPFCQDGSPFQSSPFCQGGGAGDDSQGGAQQQKFMALGSGVIIDAAKGYVVTNNHVVDNANSIKVQLSDGRKFDAKVVGKDPRSDIALIQIQDPKNLTAIKIADSDALRVGDYTVAIGNPFGLGETVTSGIVSALGRSGLNAENYENFIQTDAAINRGNSGGALVNLNGELIGINTAILAPDGGNIGIGFAIPSNMVKNLTAQMVQYGQVKRGELGILGTELNSELAKAMKVDAQRGAFVSQVMPNSSAAKAGIKAGDVITSLNGKPISSFAALRAEVGSMPVGSKITLGLLRDGKPVNVSLELQQSSQNQVDSSTIFSGIEGAEMSNKGADKGVVVNNVKANSPAARIGLKKGDVIMGANQQPVKNIAELRKILDSKPSVLALNIQRGDSSIYLLMQ</sequence>
<evidence type="ECO:0000256" key="1">
    <source>
        <dbReference type="ARBA" id="ARBA00001772"/>
    </source>
</evidence>
<comment type="caution">
    <text evidence="16">The sequence shown here is derived from an EMBL/GenBank/DDBJ whole genome shotgun (WGS) entry which is preliminary data.</text>
</comment>
<dbReference type="FunFam" id="2.40.10.10:FF:000001">
    <property type="entry name" value="Periplasmic serine protease DegS"/>
    <property type="match status" value="1"/>
</dbReference>
<evidence type="ECO:0000256" key="6">
    <source>
        <dbReference type="ARBA" id="ARBA00022729"/>
    </source>
</evidence>
<dbReference type="FunFam" id="2.30.42.10:FF:000037">
    <property type="entry name" value="Periplasmic serine endoprotease DegP-like"/>
    <property type="match status" value="1"/>
</dbReference>
<organism evidence="16 17">
    <name type="scientific">Enterobacter genomosp. O</name>
    <dbReference type="NCBI Taxonomy" id="2364150"/>
    <lineage>
        <taxon>Bacteria</taxon>
        <taxon>Pseudomonadati</taxon>
        <taxon>Pseudomonadota</taxon>
        <taxon>Gammaproteobacteria</taxon>
        <taxon>Enterobacterales</taxon>
        <taxon>Enterobacteriaceae</taxon>
        <taxon>Enterobacter</taxon>
        <taxon>Enterobacter cloacae complex</taxon>
        <taxon>Enterobacter cloacae complex clade O</taxon>
    </lineage>
</organism>
<dbReference type="RefSeq" id="WP_059311934.1">
    <property type="nucleotide sequence ID" value="NZ_LRCR01000028.1"/>
</dbReference>
<evidence type="ECO:0000256" key="12">
    <source>
        <dbReference type="PIRSR" id="PIRSR611782-1"/>
    </source>
</evidence>
<feature type="chain" id="PRO_5038946434" description="peptidase Do" evidence="14">
    <location>
        <begin position="27"/>
        <end position="478"/>
    </location>
</feature>
<dbReference type="SUPFAM" id="SSF50494">
    <property type="entry name" value="Trypsin-like serine proteases"/>
    <property type="match status" value="1"/>
</dbReference>